<dbReference type="EMBL" id="CM055737">
    <property type="protein sequence ID" value="KAJ8006068.1"/>
    <property type="molecule type" value="Genomic_DNA"/>
</dbReference>
<name>A0ACC2GRN0_DALPE</name>
<gene>
    <name evidence="1" type="ORF">DPEC_G00124420</name>
</gene>
<organism evidence="1 2">
    <name type="scientific">Dallia pectoralis</name>
    <name type="common">Alaska blackfish</name>
    <dbReference type="NCBI Taxonomy" id="75939"/>
    <lineage>
        <taxon>Eukaryota</taxon>
        <taxon>Metazoa</taxon>
        <taxon>Chordata</taxon>
        <taxon>Craniata</taxon>
        <taxon>Vertebrata</taxon>
        <taxon>Euteleostomi</taxon>
        <taxon>Actinopterygii</taxon>
        <taxon>Neopterygii</taxon>
        <taxon>Teleostei</taxon>
        <taxon>Protacanthopterygii</taxon>
        <taxon>Esociformes</taxon>
        <taxon>Umbridae</taxon>
        <taxon>Dallia</taxon>
    </lineage>
</organism>
<sequence>MSKVAFFGKLWHCVFQFATSIKVVVMKRLLSKLINRALLSEPFGTVMCSEAAGVHSYSRRKLVVGLGNPGINGSRHSVGMAVLKALSDRLGVADSWRGDRHVSGEVIVSNIQDTQIVLLRPRLLMNINGVSVAKAAGKYSITPEDILLVHDDLDKPFGKLAMKQGGSARGHNGVRSCVDCLHTDVMLRLRVGIGRPTGKISVERHVLGHFSKEEQKVLSGVLEQCVDMVLYQLTDKEDVKAPPGGTPESQAGKQRERSRSPPKDTHGLT</sequence>
<protein>
    <submittedName>
        <fullName evidence="1">Uncharacterized protein</fullName>
    </submittedName>
</protein>
<proteinExistence type="predicted"/>
<dbReference type="Proteomes" id="UP001157502">
    <property type="component" value="Chromosome 10"/>
</dbReference>
<accession>A0ACC2GRN0</accession>
<comment type="caution">
    <text evidence="1">The sequence shown here is derived from an EMBL/GenBank/DDBJ whole genome shotgun (WGS) entry which is preliminary data.</text>
</comment>
<reference evidence="1" key="1">
    <citation type="submission" date="2021-05" db="EMBL/GenBank/DDBJ databases">
        <authorList>
            <person name="Pan Q."/>
            <person name="Jouanno E."/>
            <person name="Zahm M."/>
            <person name="Klopp C."/>
            <person name="Cabau C."/>
            <person name="Louis A."/>
            <person name="Berthelot C."/>
            <person name="Parey E."/>
            <person name="Roest Crollius H."/>
            <person name="Montfort J."/>
            <person name="Robinson-Rechavi M."/>
            <person name="Bouchez O."/>
            <person name="Lampietro C."/>
            <person name="Lopez Roques C."/>
            <person name="Donnadieu C."/>
            <person name="Postlethwait J."/>
            <person name="Bobe J."/>
            <person name="Dillon D."/>
            <person name="Chandos A."/>
            <person name="von Hippel F."/>
            <person name="Guiguen Y."/>
        </authorList>
    </citation>
    <scope>NUCLEOTIDE SEQUENCE</scope>
    <source>
        <strain evidence="1">YG-Jan2019</strain>
    </source>
</reference>
<keyword evidence="2" id="KW-1185">Reference proteome</keyword>
<evidence type="ECO:0000313" key="2">
    <source>
        <dbReference type="Proteomes" id="UP001157502"/>
    </source>
</evidence>
<evidence type="ECO:0000313" key="1">
    <source>
        <dbReference type="EMBL" id="KAJ8006068.1"/>
    </source>
</evidence>